<dbReference type="Proteomes" id="UP000654075">
    <property type="component" value="Unassembled WGS sequence"/>
</dbReference>
<dbReference type="EMBL" id="CAJNNV010025935">
    <property type="protein sequence ID" value="CAE8616682.1"/>
    <property type="molecule type" value="Genomic_DNA"/>
</dbReference>
<proteinExistence type="predicted"/>
<gene>
    <name evidence="2" type="ORF">PGLA1383_LOCUS34353</name>
</gene>
<feature type="region of interest" description="Disordered" evidence="1">
    <location>
        <begin position="79"/>
        <end position="116"/>
    </location>
</feature>
<organism evidence="2 3">
    <name type="scientific">Polarella glacialis</name>
    <name type="common">Dinoflagellate</name>
    <dbReference type="NCBI Taxonomy" id="89957"/>
    <lineage>
        <taxon>Eukaryota</taxon>
        <taxon>Sar</taxon>
        <taxon>Alveolata</taxon>
        <taxon>Dinophyceae</taxon>
        <taxon>Suessiales</taxon>
        <taxon>Suessiaceae</taxon>
        <taxon>Polarella</taxon>
    </lineage>
</organism>
<feature type="compositionally biased region" description="Basic and acidic residues" evidence="1">
    <location>
        <begin position="91"/>
        <end position="116"/>
    </location>
</feature>
<sequence length="116" mass="12078">MVRGARAQKSAPNQQTVPQGPGEEPAEQFVEVQVGDRVLKAVIHGGGDEADLAATTAALTALGAPQFANRQKKTAAVYNGTLPDPTAGLKAAEKAKLRDVSRQQSRDRKGSGDSAE</sequence>
<feature type="region of interest" description="Disordered" evidence="1">
    <location>
        <begin position="1"/>
        <end position="26"/>
    </location>
</feature>
<comment type="caution">
    <text evidence="2">The sequence shown here is derived from an EMBL/GenBank/DDBJ whole genome shotgun (WGS) entry which is preliminary data.</text>
</comment>
<protein>
    <submittedName>
        <fullName evidence="2">Uncharacterized protein</fullName>
    </submittedName>
</protein>
<evidence type="ECO:0000313" key="3">
    <source>
        <dbReference type="Proteomes" id="UP000654075"/>
    </source>
</evidence>
<keyword evidence="3" id="KW-1185">Reference proteome</keyword>
<evidence type="ECO:0000256" key="1">
    <source>
        <dbReference type="SAM" id="MobiDB-lite"/>
    </source>
</evidence>
<accession>A0A813FS94</accession>
<evidence type="ECO:0000313" key="2">
    <source>
        <dbReference type="EMBL" id="CAE8616682.1"/>
    </source>
</evidence>
<dbReference type="AlphaFoldDB" id="A0A813FS94"/>
<name>A0A813FS94_POLGL</name>
<reference evidence="2" key="1">
    <citation type="submission" date="2021-02" db="EMBL/GenBank/DDBJ databases">
        <authorList>
            <person name="Dougan E. K."/>
            <person name="Rhodes N."/>
            <person name="Thang M."/>
            <person name="Chan C."/>
        </authorList>
    </citation>
    <scope>NUCLEOTIDE SEQUENCE</scope>
</reference>